<dbReference type="AlphaFoldDB" id="A0A1G7JW48"/>
<feature type="signal peptide" evidence="5">
    <location>
        <begin position="1"/>
        <end position="21"/>
    </location>
</feature>
<dbReference type="eggNOG" id="COG2885">
    <property type="taxonomic scope" value="Bacteria"/>
</dbReference>
<dbReference type="Gene3D" id="1.25.40.10">
    <property type="entry name" value="Tetratricopeptide repeat domain"/>
    <property type="match status" value="1"/>
</dbReference>
<evidence type="ECO:0000256" key="5">
    <source>
        <dbReference type="SAM" id="SignalP"/>
    </source>
</evidence>
<keyword evidence="3" id="KW-0998">Cell outer membrane</keyword>
<evidence type="ECO:0000313" key="8">
    <source>
        <dbReference type="Proteomes" id="UP000182114"/>
    </source>
</evidence>
<gene>
    <name evidence="7" type="ORF">SAMN04487992_110133</name>
</gene>
<dbReference type="PRINTS" id="PR01021">
    <property type="entry name" value="OMPADOMAIN"/>
</dbReference>
<sequence length="647" mass="72633">MKYKLTHIVLCTAFVSFGLQAQEKQAVKAQSKFNSFDYADAISSYEDLIKEGYSSEDVYKNLGDANYMNAQYKEASTWYQKLFELENTTIDPEYLYRYAQTLKSLKEYDASDAWMEKFEQAKATDGRAEKFNNEKDYLTAIKENSGRYSIKNLPINSKESDFSPAFYENELIFSSARDSGTVTKTIHLWNRKSFLNLYKTAVTEDDNFTTPTKLSKTVNKKAHESSPVFTKDGQTMYFTRNNFKNGSFSRDEEGVSRLKLYKATLQNGAWADITALPFNGEDYSTAHPALNTDETKLYFASDRPGTLGASDIFYVTINSDGSYGSPVNLGASVNTESRETFPNISDTDILYFASDGHPGLGGLDVFGIDLAELERTKAKNLGQPLNSEQDDFSYIINDKTKNGYFASNRENGIGSDDIYGFSESKALDFNCYSNLKGIVKDEKTKEIIADAVLNITNANGEVIGKGISDSEGNFDLDSSCEKGAYTIITLKENYAEATTAIEIGTSLEINDIEILLISNFAPADLGADLAKKLNLEKIYFDFDQSYIRKDAQIIMEKVIAYLNQYPDTKIRIGSHTDARANDAYNSRLSERRAKATYDYLVKKGIDASRLTFKGFGETQLTNECENTVNCSAEKHQQNRRSEFIVVE</sequence>
<dbReference type="Proteomes" id="UP000182114">
    <property type="component" value="Unassembled WGS sequence"/>
</dbReference>
<keyword evidence="8" id="KW-1185">Reference proteome</keyword>
<dbReference type="InterPro" id="IPR006664">
    <property type="entry name" value="OMP_bac"/>
</dbReference>
<dbReference type="SUPFAM" id="SSF82171">
    <property type="entry name" value="DPP6 N-terminal domain-like"/>
    <property type="match status" value="1"/>
</dbReference>
<dbReference type="Gene3D" id="2.60.40.1120">
    <property type="entry name" value="Carboxypeptidase-like, regulatory domain"/>
    <property type="match status" value="1"/>
</dbReference>
<dbReference type="SUPFAM" id="SSF103088">
    <property type="entry name" value="OmpA-like"/>
    <property type="match status" value="1"/>
</dbReference>
<dbReference type="Pfam" id="PF00691">
    <property type="entry name" value="OmpA"/>
    <property type="match status" value="1"/>
</dbReference>
<protein>
    <submittedName>
        <fullName evidence="7">WD40-like Beta Propeller Repeat</fullName>
    </submittedName>
</protein>
<dbReference type="InterPro" id="IPR036737">
    <property type="entry name" value="OmpA-like_sf"/>
</dbReference>
<dbReference type="PROSITE" id="PS51123">
    <property type="entry name" value="OMPA_2"/>
    <property type="match status" value="1"/>
</dbReference>
<dbReference type="Pfam" id="PF07676">
    <property type="entry name" value="PD40"/>
    <property type="match status" value="1"/>
</dbReference>
<organism evidence="7 8">
    <name type="scientific">Cellulophaga baltica</name>
    <dbReference type="NCBI Taxonomy" id="76594"/>
    <lineage>
        <taxon>Bacteria</taxon>
        <taxon>Pseudomonadati</taxon>
        <taxon>Bacteroidota</taxon>
        <taxon>Flavobacteriia</taxon>
        <taxon>Flavobacteriales</taxon>
        <taxon>Flavobacteriaceae</taxon>
        <taxon>Cellulophaga</taxon>
    </lineage>
</organism>
<evidence type="ECO:0000256" key="4">
    <source>
        <dbReference type="PROSITE-ProRule" id="PRU00473"/>
    </source>
</evidence>
<dbReference type="InterPro" id="IPR011042">
    <property type="entry name" value="6-blade_b-propeller_TolB-like"/>
</dbReference>
<dbReference type="Gene3D" id="3.30.1330.60">
    <property type="entry name" value="OmpA-like domain"/>
    <property type="match status" value="1"/>
</dbReference>
<dbReference type="PANTHER" id="PTHR30329:SF21">
    <property type="entry name" value="LIPOPROTEIN YIAD-RELATED"/>
    <property type="match status" value="1"/>
</dbReference>
<evidence type="ECO:0000256" key="2">
    <source>
        <dbReference type="ARBA" id="ARBA00023136"/>
    </source>
</evidence>
<name>A0A1G7JW48_9FLAO</name>
<reference evidence="8" key="1">
    <citation type="submission" date="2016-10" db="EMBL/GenBank/DDBJ databases">
        <authorList>
            <person name="Varghese N."/>
            <person name="Submissions S."/>
        </authorList>
    </citation>
    <scope>NUCLEOTIDE SEQUENCE [LARGE SCALE GENOMIC DNA]</scope>
    <source>
        <strain evidence="8">DSM 24729</strain>
    </source>
</reference>
<keyword evidence="5" id="KW-0732">Signal</keyword>
<dbReference type="InterPro" id="IPR050330">
    <property type="entry name" value="Bact_OuterMem_StrucFunc"/>
</dbReference>
<feature type="chain" id="PRO_5010263306" evidence="5">
    <location>
        <begin position="22"/>
        <end position="647"/>
    </location>
</feature>
<evidence type="ECO:0000313" key="7">
    <source>
        <dbReference type="EMBL" id="SDF29051.1"/>
    </source>
</evidence>
<keyword evidence="2 4" id="KW-0472">Membrane</keyword>
<dbReference type="InterPro" id="IPR011659">
    <property type="entry name" value="WD40"/>
</dbReference>
<dbReference type="InterPro" id="IPR006665">
    <property type="entry name" value="OmpA-like"/>
</dbReference>
<dbReference type="SUPFAM" id="SSF48452">
    <property type="entry name" value="TPR-like"/>
    <property type="match status" value="1"/>
</dbReference>
<comment type="subcellular location">
    <subcellularLocation>
        <location evidence="1">Cell outer membrane</location>
    </subcellularLocation>
</comment>
<dbReference type="RefSeq" id="WP_074539062.1">
    <property type="nucleotide sequence ID" value="NZ_FNBD01000010.1"/>
</dbReference>
<dbReference type="InterPro" id="IPR011990">
    <property type="entry name" value="TPR-like_helical_dom_sf"/>
</dbReference>
<dbReference type="CDD" id="cd07185">
    <property type="entry name" value="OmpA_C-like"/>
    <property type="match status" value="1"/>
</dbReference>
<accession>A0A1G7JW48</accession>
<feature type="domain" description="OmpA-like" evidence="6">
    <location>
        <begin position="527"/>
        <end position="647"/>
    </location>
</feature>
<evidence type="ECO:0000259" key="6">
    <source>
        <dbReference type="PROSITE" id="PS51123"/>
    </source>
</evidence>
<dbReference type="PANTHER" id="PTHR30329">
    <property type="entry name" value="STATOR ELEMENT OF FLAGELLAR MOTOR COMPLEX"/>
    <property type="match status" value="1"/>
</dbReference>
<evidence type="ECO:0000256" key="3">
    <source>
        <dbReference type="ARBA" id="ARBA00023237"/>
    </source>
</evidence>
<evidence type="ECO:0000256" key="1">
    <source>
        <dbReference type="ARBA" id="ARBA00004442"/>
    </source>
</evidence>
<proteinExistence type="predicted"/>
<dbReference type="EMBL" id="FNBD01000010">
    <property type="protein sequence ID" value="SDF29051.1"/>
    <property type="molecule type" value="Genomic_DNA"/>
</dbReference>
<dbReference type="SUPFAM" id="SSF49478">
    <property type="entry name" value="Cna protein B-type domain"/>
    <property type="match status" value="1"/>
</dbReference>
<dbReference type="Gene3D" id="2.120.10.30">
    <property type="entry name" value="TolB, C-terminal domain"/>
    <property type="match status" value="1"/>
</dbReference>
<dbReference type="GO" id="GO:0009279">
    <property type="term" value="C:cell outer membrane"/>
    <property type="evidence" value="ECO:0007669"/>
    <property type="project" value="UniProtKB-SubCell"/>
</dbReference>